<comment type="caution">
    <text evidence="1">The sequence shown here is derived from an EMBL/GenBank/DDBJ whole genome shotgun (WGS) entry which is preliminary data.</text>
</comment>
<dbReference type="OrthoDB" id="420046at2759"/>
<keyword evidence="2" id="KW-1185">Reference proteome</keyword>
<protein>
    <submittedName>
        <fullName evidence="1">Uncharacterized protein</fullName>
    </submittedName>
</protein>
<dbReference type="Proteomes" id="UP000604046">
    <property type="component" value="Unassembled WGS sequence"/>
</dbReference>
<organism evidence="1 2">
    <name type="scientific">Symbiodinium natans</name>
    <dbReference type="NCBI Taxonomy" id="878477"/>
    <lineage>
        <taxon>Eukaryota</taxon>
        <taxon>Sar</taxon>
        <taxon>Alveolata</taxon>
        <taxon>Dinophyceae</taxon>
        <taxon>Suessiales</taxon>
        <taxon>Symbiodiniaceae</taxon>
        <taxon>Symbiodinium</taxon>
    </lineage>
</organism>
<dbReference type="EMBL" id="CAJNDS010002259">
    <property type="protein sequence ID" value="CAE7397849.1"/>
    <property type="molecule type" value="Genomic_DNA"/>
</dbReference>
<reference evidence="1" key="1">
    <citation type="submission" date="2021-02" db="EMBL/GenBank/DDBJ databases">
        <authorList>
            <person name="Dougan E. K."/>
            <person name="Rhodes N."/>
            <person name="Thang M."/>
            <person name="Chan C."/>
        </authorList>
    </citation>
    <scope>NUCLEOTIDE SEQUENCE</scope>
</reference>
<sequence>MRDAVMLYQGANPGNKELLQVRQEFMLTAMRTYLQAVKDRRPAVLESKKPMPRAKILEFFDVCNTRMDLPDTHKELLTYLAVQKKVPNELIISMQRELLEDMGFEQEHGCAVLSRIGQDFPNDAEMAQKLQMWKSKAEQSCMRAVRAHQEAGGELPEMQTMVIDKELSAAMEKVIPKAKEQIGAMSEEEKNAFLGEKAMKKMEVFQQLPPDGRLAWIKRLSDEDKLEFVKIQVLFVEHLKKRMQAGQQVPQSGYAAAPCTMDAAQGPSRAPAQEQMM</sequence>
<name>A0A812QPT1_9DINO</name>
<accession>A0A812QPT1</accession>
<dbReference type="AlphaFoldDB" id="A0A812QPT1"/>
<evidence type="ECO:0000313" key="1">
    <source>
        <dbReference type="EMBL" id="CAE7397849.1"/>
    </source>
</evidence>
<proteinExistence type="predicted"/>
<gene>
    <name evidence="1" type="ORF">SNAT2548_LOCUS21662</name>
</gene>
<evidence type="ECO:0000313" key="2">
    <source>
        <dbReference type="Proteomes" id="UP000604046"/>
    </source>
</evidence>